<dbReference type="PANTHER" id="PTHR22916">
    <property type="entry name" value="GLYCOSYLTRANSFERASE"/>
    <property type="match status" value="1"/>
</dbReference>
<dbReference type="SUPFAM" id="SSF53448">
    <property type="entry name" value="Nucleotide-diphospho-sugar transferases"/>
    <property type="match status" value="1"/>
</dbReference>
<comment type="caution">
    <text evidence="2">The sequence shown here is derived from an EMBL/GenBank/DDBJ whole genome shotgun (WGS) entry which is preliminary data.</text>
</comment>
<protein>
    <submittedName>
        <fullName evidence="2">Glycosyltransferase family 2 protein</fullName>
    </submittedName>
</protein>
<accession>A0ABW6BP69</accession>
<name>A0ABW6BP69_9BACT</name>
<dbReference type="InterPro" id="IPR001173">
    <property type="entry name" value="Glyco_trans_2-like"/>
</dbReference>
<dbReference type="Pfam" id="PF00535">
    <property type="entry name" value="Glycos_transf_2"/>
    <property type="match status" value="1"/>
</dbReference>
<organism evidence="2 3">
    <name type="scientific">Pontibacter toksunensis</name>
    <dbReference type="NCBI Taxonomy" id="1332631"/>
    <lineage>
        <taxon>Bacteria</taxon>
        <taxon>Pseudomonadati</taxon>
        <taxon>Bacteroidota</taxon>
        <taxon>Cytophagia</taxon>
        <taxon>Cytophagales</taxon>
        <taxon>Hymenobacteraceae</taxon>
        <taxon>Pontibacter</taxon>
    </lineage>
</organism>
<proteinExistence type="predicted"/>
<evidence type="ECO:0000259" key="1">
    <source>
        <dbReference type="Pfam" id="PF00535"/>
    </source>
</evidence>
<sequence>MLRNPHSPPSILPLPAGVPRPLWSVMIPVYNCADFIPEALQSVLAQGIGEEQMQIEVVDDASTDADVEAIVKEIGGGRVCYYRQPENVGSLRNFETCINRARGRLVHLLHGDDRVKQGFYRKIALLFDKYPVAGAAFCRYNFIDKNGNRTHTNACEAQKDTILEDWFVQICKKQRIQYASMVVRREVYEHLGSFYGMAYAEDWEMWVRIARYYTIAYTPEILAEYRLLDNSMSNRMETSGQSLYLLLKSRALIQEHIVQENIPERIKKHIIAEGKKHCALYSIALASNIYKKTHNSLLAKEYIKTALHLSKKPYVVLRVLKFCLKFALIKFSAHSFIGITLLNHYT</sequence>
<dbReference type="EMBL" id="JBHUOX010000001">
    <property type="protein sequence ID" value="MFD2999065.1"/>
    <property type="molecule type" value="Genomic_DNA"/>
</dbReference>
<evidence type="ECO:0000313" key="3">
    <source>
        <dbReference type="Proteomes" id="UP001597641"/>
    </source>
</evidence>
<feature type="domain" description="Glycosyltransferase 2-like" evidence="1">
    <location>
        <begin position="24"/>
        <end position="191"/>
    </location>
</feature>
<dbReference type="Gene3D" id="3.90.550.10">
    <property type="entry name" value="Spore Coat Polysaccharide Biosynthesis Protein SpsA, Chain A"/>
    <property type="match status" value="1"/>
</dbReference>
<reference evidence="3" key="1">
    <citation type="journal article" date="2019" name="Int. J. Syst. Evol. Microbiol.">
        <title>The Global Catalogue of Microorganisms (GCM) 10K type strain sequencing project: providing services to taxonomists for standard genome sequencing and annotation.</title>
        <authorList>
            <consortium name="The Broad Institute Genomics Platform"/>
            <consortium name="The Broad Institute Genome Sequencing Center for Infectious Disease"/>
            <person name="Wu L."/>
            <person name="Ma J."/>
        </authorList>
    </citation>
    <scope>NUCLEOTIDE SEQUENCE [LARGE SCALE GENOMIC DNA]</scope>
    <source>
        <strain evidence="3">KCTC 23984</strain>
    </source>
</reference>
<evidence type="ECO:0000313" key="2">
    <source>
        <dbReference type="EMBL" id="MFD2999065.1"/>
    </source>
</evidence>
<dbReference type="Proteomes" id="UP001597641">
    <property type="component" value="Unassembled WGS sequence"/>
</dbReference>
<dbReference type="PANTHER" id="PTHR22916:SF3">
    <property type="entry name" value="UDP-GLCNAC:BETAGAL BETA-1,3-N-ACETYLGLUCOSAMINYLTRANSFERASE-LIKE PROTEIN 1"/>
    <property type="match status" value="1"/>
</dbReference>
<gene>
    <name evidence="2" type="ORF">ACFS7Z_01730</name>
</gene>
<keyword evidence="3" id="KW-1185">Reference proteome</keyword>
<dbReference type="RefSeq" id="WP_377479935.1">
    <property type="nucleotide sequence ID" value="NZ_JBHUOX010000001.1"/>
</dbReference>
<dbReference type="InterPro" id="IPR029044">
    <property type="entry name" value="Nucleotide-diphossugar_trans"/>
</dbReference>